<dbReference type="Gene3D" id="1.10.238.10">
    <property type="entry name" value="EF-hand"/>
    <property type="match status" value="3"/>
</dbReference>
<dbReference type="InterPro" id="IPR009060">
    <property type="entry name" value="UBA-like_sf"/>
</dbReference>
<evidence type="ECO:0000256" key="2">
    <source>
        <dbReference type="SAM" id="MobiDB-lite"/>
    </source>
</evidence>
<evidence type="ECO:0000313" key="7">
    <source>
        <dbReference type="Proteomes" id="UP000521872"/>
    </source>
</evidence>
<accession>A0A8H4QR14</accession>
<protein>
    <submittedName>
        <fullName evidence="6">Uncharacterized protein</fullName>
    </submittedName>
</protein>
<dbReference type="InterPro" id="IPR000261">
    <property type="entry name" value="EH_dom"/>
</dbReference>
<feature type="compositionally biased region" description="Polar residues" evidence="2">
    <location>
        <begin position="713"/>
        <end position="731"/>
    </location>
</feature>
<feature type="compositionally biased region" description="Basic and acidic residues" evidence="2">
    <location>
        <begin position="1132"/>
        <end position="1146"/>
    </location>
</feature>
<dbReference type="Proteomes" id="UP000521872">
    <property type="component" value="Unassembled WGS sequence"/>
</dbReference>
<evidence type="ECO:0000259" key="4">
    <source>
        <dbReference type="PROSITE" id="PS50031"/>
    </source>
</evidence>
<dbReference type="EMBL" id="JAACJL010000044">
    <property type="protein sequence ID" value="KAF4615333.1"/>
    <property type="molecule type" value="Genomic_DNA"/>
</dbReference>
<name>A0A8H4QR14_9AGAR</name>
<feature type="region of interest" description="Disordered" evidence="2">
    <location>
        <begin position="423"/>
        <end position="470"/>
    </location>
</feature>
<organism evidence="6 7">
    <name type="scientific">Agrocybe pediades</name>
    <dbReference type="NCBI Taxonomy" id="84607"/>
    <lineage>
        <taxon>Eukaryota</taxon>
        <taxon>Fungi</taxon>
        <taxon>Dikarya</taxon>
        <taxon>Basidiomycota</taxon>
        <taxon>Agaricomycotina</taxon>
        <taxon>Agaricomycetes</taxon>
        <taxon>Agaricomycetidae</taxon>
        <taxon>Agaricales</taxon>
        <taxon>Agaricineae</taxon>
        <taxon>Strophariaceae</taxon>
        <taxon>Agrocybe</taxon>
    </lineage>
</organism>
<proteinExistence type="predicted"/>
<dbReference type="Gene3D" id="1.10.8.10">
    <property type="entry name" value="DNA helicase RuvA subunit, C-terminal domain"/>
    <property type="match status" value="1"/>
</dbReference>
<dbReference type="CDD" id="cd14270">
    <property type="entry name" value="UBA"/>
    <property type="match status" value="1"/>
</dbReference>
<dbReference type="InterPro" id="IPR002048">
    <property type="entry name" value="EF_hand_dom"/>
</dbReference>
<dbReference type="InterPro" id="IPR015940">
    <property type="entry name" value="UBA"/>
</dbReference>
<dbReference type="SUPFAM" id="SSF46934">
    <property type="entry name" value="UBA-like"/>
    <property type="match status" value="1"/>
</dbReference>
<feature type="compositionally biased region" description="Low complexity" evidence="2">
    <location>
        <begin position="1069"/>
        <end position="1086"/>
    </location>
</feature>
<evidence type="ECO:0000313" key="6">
    <source>
        <dbReference type="EMBL" id="KAF4615333.1"/>
    </source>
</evidence>
<feature type="compositionally biased region" description="Polar residues" evidence="2">
    <location>
        <begin position="883"/>
        <end position="892"/>
    </location>
</feature>
<evidence type="ECO:0000259" key="3">
    <source>
        <dbReference type="PROSITE" id="PS50030"/>
    </source>
</evidence>
<feature type="domain" description="UBA" evidence="3">
    <location>
        <begin position="1187"/>
        <end position="1228"/>
    </location>
</feature>
<dbReference type="Pfam" id="PF00627">
    <property type="entry name" value="UBA"/>
    <property type="match status" value="1"/>
</dbReference>
<feature type="coiled-coil region" evidence="1">
    <location>
        <begin position="470"/>
        <end position="511"/>
    </location>
</feature>
<feature type="compositionally biased region" description="Polar residues" evidence="2">
    <location>
        <begin position="846"/>
        <end position="857"/>
    </location>
</feature>
<gene>
    <name evidence="6" type="ORF">D9613_002841</name>
</gene>
<comment type="caution">
    <text evidence="6">The sequence shown here is derived from an EMBL/GenBank/DDBJ whole genome shotgun (WGS) entry which is preliminary data.</text>
</comment>
<dbReference type="CDD" id="cd06503">
    <property type="entry name" value="ATP-synt_Fo_b"/>
    <property type="match status" value="1"/>
</dbReference>
<dbReference type="PROSITE" id="PS50031">
    <property type="entry name" value="EH"/>
    <property type="match status" value="3"/>
</dbReference>
<feature type="compositionally biased region" description="Low complexity" evidence="2">
    <location>
        <begin position="825"/>
        <end position="835"/>
    </location>
</feature>
<dbReference type="GO" id="GO:0005737">
    <property type="term" value="C:cytoplasm"/>
    <property type="evidence" value="ECO:0007669"/>
    <property type="project" value="TreeGrafter"/>
</dbReference>
<keyword evidence="7" id="KW-1185">Reference proteome</keyword>
<feature type="region of interest" description="Disordered" evidence="2">
    <location>
        <begin position="625"/>
        <end position="649"/>
    </location>
</feature>
<feature type="domain" description="EH" evidence="4">
    <location>
        <begin position="288"/>
        <end position="377"/>
    </location>
</feature>
<dbReference type="GO" id="GO:0006897">
    <property type="term" value="P:endocytosis"/>
    <property type="evidence" value="ECO:0007669"/>
    <property type="project" value="TreeGrafter"/>
</dbReference>
<feature type="compositionally biased region" description="Low complexity" evidence="2">
    <location>
        <begin position="1120"/>
        <end position="1131"/>
    </location>
</feature>
<dbReference type="PANTHER" id="PTHR11216">
    <property type="entry name" value="EH DOMAIN"/>
    <property type="match status" value="1"/>
</dbReference>
<feature type="compositionally biased region" description="Low complexity" evidence="2">
    <location>
        <begin position="678"/>
        <end position="688"/>
    </location>
</feature>
<dbReference type="GO" id="GO:0005509">
    <property type="term" value="F:calcium ion binding"/>
    <property type="evidence" value="ECO:0007669"/>
    <property type="project" value="InterPro"/>
</dbReference>
<dbReference type="Pfam" id="PF12763">
    <property type="entry name" value="EH"/>
    <property type="match status" value="3"/>
</dbReference>
<dbReference type="CDD" id="cd00052">
    <property type="entry name" value="EH"/>
    <property type="match status" value="3"/>
</dbReference>
<keyword evidence="1" id="KW-0175">Coiled coil</keyword>
<feature type="compositionally biased region" description="Basic and acidic residues" evidence="2">
    <location>
        <begin position="754"/>
        <end position="769"/>
    </location>
</feature>
<evidence type="ECO:0000256" key="1">
    <source>
        <dbReference type="SAM" id="Coils"/>
    </source>
</evidence>
<sequence length="1229" mass="130505">MSANFSPTPAELSIVSQIFANADPQKLGVLTGDVAVRVFGGAKLSPTILGEIWNISDEDNNGWLSKKGVAIAVRLIGWAQKGEPISQALLKKPGPLPVIEGIAPLTQQNTGMSLPKSPPPPAFPPLTPQDKAKFQSMFVKYGPTNGVLSGEKARDIFVKSKLSHEQLMKIWNLADTQDRGALDATDFAIGMYFIQGVMTGKISFIPTSLPPGLYQQAGGGSADSIRPQMTGTSGSFSPVTSAFLPQHTGQASSLQPDYTGSFKPPTLPARPSALGNGSSVEWDVTPAEKISSDRHFDSLDTQKKNYIEGEVAVPFMLKSQLPGEVLAQIWDLADINNDGRLTRDGFAIAMHLIQKKLAGKDIPVSLPPSLVPPSARATGVGASPFSPLHDQVYKQPEPVVDLFSFEDSPASAVPVQATHFPASVASHPTGPPKSFSPAPVSDPFFGSSNQPRHHDLLGDDDMPATTSPPLQDQSAEIGNLKNQLQSTNKSLAVVKEERETLEQTLANQASLLSTIQTQLSSAKAAYETETSLLAAFKERRATQITDIQKNREELIRAESDLSAVRVEKAEIEGALLRDKEEARELHKRMVEVGQQAEALKADVEKLKKEAKQQKGLLAIARKQLSTKENEKAKAEREHEEAVAELTSVTAEKDAVEAEIANLNATQDKEKSPLPSSPSPSNSLAFAAAQPLPMTPDLSGPSKSNNPFERLALSSGNSTPRSQSPFMSLANTIISSPPPIPNGGLTSDGLAPTEEGSHSKDIGDKDKEPETELFYLADEDTPARGPEAVLSPNTATATEFFMTPPTSANNDADSLKERFPSLDDLPSVAPVVSKGPSPVPPAASAPQNVYENDLNSQVKELEIEDSDSDSDDQHDVQVAAKPTNVVSTIQTASPAPEVAPSQNTFDDVFGSDEHAGSSFGDNAKEHAEPAINFSNALPEVQPQALSVVAGVNEFDEALGKLPPSTTATPATFTFDAAFDDNFDFASASKVAEPVNGVEQKGNAKQADLDDIFAAPSASVPTIMSGPSDKGGNAKFETSFDEAFSGFDTKPALQLSDNVVATSPISQPENTVPTTGPAATPAQSTPSTILASPMAAGSTARAPDTKSISSPPRTKSPPPRVVSPHPRVSTSSSKEVKEVHEKHKEPSRTSKLSIRLPFGKKKKTQDAMPSSSHLTPPIEQPHRANTPASEDDVEAVKQLTAMGFSRSQAVDALEKCAYDVPKALNSLLGGQ</sequence>
<dbReference type="GO" id="GO:0016197">
    <property type="term" value="P:endosomal transport"/>
    <property type="evidence" value="ECO:0007669"/>
    <property type="project" value="TreeGrafter"/>
</dbReference>
<dbReference type="AlphaFoldDB" id="A0A8H4QR14"/>
<feature type="compositionally biased region" description="Acidic residues" evidence="2">
    <location>
        <begin position="861"/>
        <end position="871"/>
    </location>
</feature>
<dbReference type="InterPro" id="IPR011992">
    <property type="entry name" value="EF-hand-dom_pair"/>
</dbReference>
<dbReference type="PANTHER" id="PTHR11216:SF170">
    <property type="entry name" value="DYNAMIN ASSOCIATED PROTEIN 160, ISOFORM D"/>
    <property type="match status" value="1"/>
</dbReference>
<dbReference type="PROSITE" id="PS50030">
    <property type="entry name" value="UBA"/>
    <property type="match status" value="1"/>
</dbReference>
<dbReference type="GO" id="GO:0005886">
    <property type="term" value="C:plasma membrane"/>
    <property type="evidence" value="ECO:0007669"/>
    <property type="project" value="TreeGrafter"/>
</dbReference>
<dbReference type="SMART" id="SM00027">
    <property type="entry name" value="EH"/>
    <property type="match status" value="3"/>
</dbReference>
<feature type="compositionally biased region" description="Basic and acidic residues" evidence="2">
    <location>
        <begin position="625"/>
        <end position="641"/>
    </location>
</feature>
<feature type="region of interest" description="Disordered" evidence="2">
    <location>
        <begin position="662"/>
        <end position="770"/>
    </location>
</feature>
<feature type="region of interest" description="Disordered" evidence="2">
    <location>
        <begin position="1061"/>
        <end position="1190"/>
    </location>
</feature>
<dbReference type="PROSITE" id="PS50222">
    <property type="entry name" value="EF_HAND_2"/>
    <property type="match status" value="1"/>
</dbReference>
<feature type="domain" description="EH" evidence="4">
    <location>
        <begin position="11"/>
        <end position="97"/>
    </location>
</feature>
<dbReference type="SMART" id="SM00165">
    <property type="entry name" value="UBA"/>
    <property type="match status" value="1"/>
</dbReference>
<evidence type="ECO:0000259" key="5">
    <source>
        <dbReference type="PROSITE" id="PS50222"/>
    </source>
</evidence>
<feature type="domain" description="EH" evidence="4">
    <location>
        <begin position="130"/>
        <end position="220"/>
    </location>
</feature>
<feature type="region of interest" description="Disordered" evidence="2">
    <location>
        <begin position="799"/>
        <end position="922"/>
    </location>
</feature>
<feature type="domain" description="EF-hand" evidence="5">
    <location>
        <begin position="321"/>
        <end position="356"/>
    </location>
</feature>
<dbReference type="SUPFAM" id="SSF47473">
    <property type="entry name" value="EF-hand"/>
    <property type="match status" value="3"/>
</dbReference>
<reference evidence="6 7" key="1">
    <citation type="submission" date="2019-12" db="EMBL/GenBank/DDBJ databases">
        <authorList>
            <person name="Floudas D."/>
            <person name="Bentzer J."/>
            <person name="Ahren D."/>
            <person name="Johansson T."/>
            <person name="Persson P."/>
            <person name="Tunlid A."/>
        </authorList>
    </citation>
    <scope>NUCLEOTIDE SEQUENCE [LARGE SCALE GENOMIC DNA]</scope>
    <source>
        <strain evidence="6 7">CBS 102.39</strain>
    </source>
</reference>